<dbReference type="Proteomes" id="UP000694400">
    <property type="component" value="Chromosome 17"/>
</dbReference>
<evidence type="ECO:0000313" key="7">
    <source>
        <dbReference type="Ensembl" id="ENSAPLP00020012409.1"/>
    </source>
</evidence>
<dbReference type="Pfam" id="PF07546">
    <property type="entry name" value="EMI"/>
    <property type="match status" value="1"/>
</dbReference>
<dbReference type="PROSITE" id="PS51041">
    <property type="entry name" value="EMI"/>
    <property type="match status" value="1"/>
</dbReference>
<dbReference type="GO" id="GO:0005576">
    <property type="term" value="C:extracellular region"/>
    <property type="evidence" value="ECO:0007669"/>
    <property type="project" value="UniProtKB-SubCell"/>
</dbReference>
<dbReference type="Ensembl" id="ENSAPLT00020013362.1">
    <property type="protein sequence ID" value="ENSAPLP00020012409.1"/>
    <property type="gene ID" value="ENSAPLG00020009086.1"/>
</dbReference>
<organism evidence="7 8">
    <name type="scientific">Anas platyrhynchos</name>
    <name type="common">Mallard</name>
    <name type="synonym">Anas boschas</name>
    <dbReference type="NCBI Taxonomy" id="8839"/>
    <lineage>
        <taxon>Eukaryota</taxon>
        <taxon>Metazoa</taxon>
        <taxon>Chordata</taxon>
        <taxon>Craniata</taxon>
        <taxon>Vertebrata</taxon>
        <taxon>Euteleostomi</taxon>
        <taxon>Archelosauria</taxon>
        <taxon>Archosauria</taxon>
        <taxon>Dinosauria</taxon>
        <taxon>Saurischia</taxon>
        <taxon>Theropoda</taxon>
        <taxon>Coelurosauria</taxon>
        <taxon>Aves</taxon>
        <taxon>Neognathae</taxon>
        <taxon>Galloanserae</taxon>
        <taxon>Anseriformes</taxon>
        <taxon>Anatidae</taxon>
        <taxon>Anatinae</taxon>
        <taxon>Anas</taxon>
    </lineage>
</organism>
<proteinExistence type="predicted"/>
<name>A0A8B9SWM5_ANAPL</name>
<evidence type="ECO:0000313" key="8">
    <source>
        <dbReference type="Proteomes" id="UP000694400"/>
    </source>
</evidence>
<comment type="subcellular location">
    <subcellularLocation>
        <location evidence="1">Secreted</location>
    </subcellularLocation>
</comment>
<keyword evidence="4" id="KW-1015">Disulfide bond</keyword>
<keyword evidence="3" id="KW-0732">Signal</keyword>
<evidence type="ECO:0000259" key="6">
    <source>
        <dbReference type="PROSITE" id="PS51041"/>
    </source>
</evidence>
<evidence type="ECO:0000256" key="3">
    <source>
        <dbReference type="ARBA" id="ARBA00022729"/>
    </source>
</evidence>
<feature type="region of interest" description="Disordered" evidence="5">
    <location>
        <begin position="176"/>
        <end position="286"/>
    </location>
</feature>
<reference evidence="7" key="3">
    <citation type="submission" date="2025-09" db="UniProtKB">
        <authorList>
            <consortium name="Ensembl"/>
        </authorList>
    </citation>
    <scope>IDENTIFICATION</scope>
</reference>
<reference evidence="7" key="2">
    <citation type="submission" date="2025-08" db="UniProtKB">
        <authorList>
            <consortium name="Ensembl"/>
        </authorList>
    </citation>
    <scope>IDENTIFICATION</scope>
</reference>
<evidence type="ECO:0000256" key="5">
    <source>
        <dbReference type="SAM" id="MobiDB-lite"/>
    </source>
</evidence>
<evidence type="ECO:0000256" key="4">
    <source>
        <dbReference type="ARBA" id="ARBA00023157"/>
    </source>
</evidence>
<dbReference type="PANTHER" id="PTHR15427:SF23">
    <property type="entry name" value="EMI DOMAIN-CONTAINING PROTEIN 1"/>
    <property type="match status" value="1"/>
</dbReference>
<reference evidence="7" key="1">
    <citation type="submission" date="2019-08" db="EMBL/GenBank/DDBJ databases">
        <title>Three high-quality genomes provides insights into domestication of ducks.</title>
        <authorList>
            <person name="Hou Z.C."/>
            <person name="Zhu F."/>
            <person name="Yin Z.T."/>
            <person name="Zhang F."/>
        </authorList>
    </citation>
    <scope>NUCLEOTIDE SEQUENCE [LARGE SCALE GENOMIC DNA]</scope>
</reference>
<protein>
    <recommendedName>
        <fullName evidence="6">EMI domain-containing protein</fullName>
    </recommendedName>
</protein>
<evidence type="ECO:0000256" key="2">
    <source>
        <dbReference type="ARBA" id="ARBA00022525"/>
    </source>
</evidence>
<feature type="domain" description="EMI" evidence="6">
    <location>
        <begin position="44"/>
        <end position="117"/>
    </location>
</feature>
<feature type="compositionally biased region" description="Basic residues" evidence="5">
    <location>
        <begin position="276"/>
        <end position="286"/>
    </location>
</feature>
<evidence type="ECO:0000256" key="1">
    <source>
        <dbReference type="ARBA" id="ARBA00004613"/>
    </source>
</evidence>
<dbReference type="InterPro" id="IPR050392">
    <property type="entry name" value="Collagen/C1q_domain"/>
</dbReference>
<keyword evidence="2" id="KW-0964">Secreted</keyword>
<dbReference type="InterPro" id="IPR011489">
    <property type="entry name" value="EMI_domain"/>
</dbReference>
<dbReference type="PANTHER" id="PTHR15427">
    <property type="entry name" value="EMILIN ELASTIN MICROFIBRIL INTERFACE-LOCATED PROTEIN ELASTIN MICROFIBRIL INTERFACER"/>
    <property type="match status" value="1"/>
</dbReference>
<dbReference type="AlphaFoldDB" id="A0A8B9SWM5"/>
<sequence>GRLGVTGGTRGCFWGQQGARGGGDTPAPVTPVVAPAVASVAFSCSNWCSYAVTRTVSCLVQNGTFLQRVFQGCRWPLPCSGGSYRAVVRPAYRVALRTVTALEWRCCPGHGGAACEEDPHSFLALRDTARPSAAPQRRTPLRPTAFSGCLNCSRVGELTARLATLEAQVARLSVAEAPPSPAPKGADTGRLWGSPAAQGSPGDEGVPWGSETQRGATTGRDGKWGVGTEGGGHTNGHPPRGNGAQGPWGASLRVLLPPPHPPPRRQTRLTGPPRPQGRRRRTGSLG</sequence>
<accession>A0A8B9SWM5</accession>
<feature type="compositionally biased region" description="Gly residues" evidence="5">
    <location>
        <begin position="224"/>
        <end position="234"/>
    </location>
</feature>